<dbReference type="SUPFAM" id="SSF53448">
    <property type="entry name" value="Nucleotide-diphospho-sugar transferases"/>
    <property type="match status" value="1"/>
</dbReference>
<dbReference type="EMBL" id="UINC01154795">
    <property type="protein sequence ID" value="SVD50272.1"/>
    <property type="molecule type" value="Genomic_DNA"/>
</dbReference>
<dbReference type="InterPro" id="IPR001173">
    <property type="entry name" value="Glyco_trans_2-like"/>
</dbReference>
<evidence type="ECO:0000313" key="2">
    <source>
        <dbReference type="EMBL" id="SVD50272.1"/>
    </source>
</evidence>
<dbReference type="Gene3D" id="3.90.550.10">
    <property type="entry name" value="Spore Coat Polysaccharide Biosynthesis Protein SpsA, Chain A"/>
    <property type="match status" value="1"/>
</dbReference>
<proteinExistence type="predicted"/>
<name>A0A382VUT7_9ZZZZ</name>
<dbReference type="InterPro" id="IPR029044">
    <property type="entry name" value="Nucleotide-diphossugar_trans"/>
</dbReference>
<organism evidence="2">
    <name type="scientific">marine metagenome</name>
    <dbReference type="NCBI Taxonomy" id="408172"/>
    <lineage>
        <taxon>unclassified sequences</taxon>
        <taxon>metagenomes</taxon>
        <taxon>ecological metagenomes</taxon>
    </lineage>
</organism>
<gene>
    <name evidence="2" type="ORF">METZ01_LOCUS403126</name>
</gene>
<dbReference type="PANTHER" id="PTHR48090">
    <property type="entry name" value="UNDECAPRENYL-PHOSPHATE 4-DEOXY-4-FORMAMIDO-L-ARABINOSE TRANSFERASE-RELATED"/>
    <property type="match status" value="1"/>
</dbReference>
<feature type="domain" description="Glycosyltransferase 2-like" evidence="1">
    <location>
        <begin position="6"/>
        <end position="164"/>
    </location>
</feature>
<dbReference type="InterPro" id="IPR050256">
    <property type="entry name" value="Glycosyltransferase_2"/>
</dbReference>
<dbReference type="CDD" id="cd04179">
    <property type="entry name" value="DPM_DPG-synthase_like"/>
    <property type="match status" value="1"/>
</dbReference>
<dbReference type="AlphaFoldDB" id="A0A382VUT7"/>
<feature type="non-terminal residue" evidence="2">
    <location>
        <position position="171"/>
    </location>
</feature>
<sequence length="171" mass="18519">MKLIVQIPCFNEEQTLPATISDIPREVPGIDKVEILIIDDGSADRTSQVARECGADHVIRFPQNRGLGHAFKAGFDACLRLGADIVINTDGDNQYYGGDIDKLVEPILAGQADLVIGDRQTGAIAHFSFLKRYLQGFGSRTISRLAGINVPDVASGFRAFSREAGIQLATF</sequence>
<dbReference type="Pfam" id="PF00535">
    <property type="entry name" value="Glycos_transf_2"/>
    <property type="match status" value="1"/>
</dbReference>
<dbReference type="PANTHER" id="PTHR48090:SF7">
    <property type="entry name" value="RFBJ PROTEIN"/>
    <property type="match status" value="1"/>
</dbReference>
<reference evidence="2" key="1">
    <citation type="submission" date="2018-05" db="EMBL/GenBank/DDBJ databases">
        <authorList>
            <person name="Lanie J.A."/>
            <person name="Ng W.-L."/>
            <person name="Kazmierczak K.M."/>
            <person name="Andrzejewski T.M."/>
            <person name="Davidsen T.M."/>
            <person name="Wayne K.J."/>
            <person name="Tettelin H."/>
            <person name="Glass J.I."/>
            <person name="Rusch D."/>
            <person name="Podicherti R."/>
            <person name="Tsui H.-C.T."/>
            <person name="Winkler M.E."/>
        </authorList>
    </citation>
    <scope>NUCLEOTIDE SEQUENCE</scope>
</reference>
<accession>A0A382VUT7</accession>
<protein>
    <recommendedName>
        <fullName evidence="1">Glycosyltransferase 2-like domain-containing protein</fullName>
    </recommendedName>
</protein>
<evidence type="ECO:0000259" key="1">
    <source>
        <dbReference type="Pfam" id="PF00535"/>
    </source>
</evidence>